<evidence type="ECO:0000313" key="3">
    <source>
        <dbReference type="Proteomes" id="UP000315133"/>
    </source>
</evidence>
<organism evidence="2 3">
    <name type="scientific">Ornithinimicrobium humiphilum</name>
    <dbReference type="NCBI Taxonomy" id="125288"/>
    <lineage>
        <taxon>Bacteria</taxon>
        <taxon>Bacillati</taxon>
        <taxon>Actinomycetota</taxon>
        <taxon>Actinomycetes</taxon>
        <taxon>Micrococcales</taxon>
        <taxon>Ornithinimicrobiaceae</taxon>
        <taxon>Ornithinimicrobium</taxon>
    </lineage>
</organism>
<evidence type="ECO:0000259" key="1">
    <source>
        <dbReference type="Pfam" id="PF13400"/>
    </source>
</evidence>
<comment type="caution">
    <text evidence="2">The sequence shown here is derived from an EMBL/GenBank/DDBJ whole genome shotgun (WGS) entry which is preliminary data.</text>
</comment>
<sequence>MRRLSLVRADREKGAVAIVVALVMTLLLLCLGIAIDLGASYWKRQELQNGADAAALALAQGVAPGACVPDSVTATSWVQGNVRNDVIATGTATCLAVNKVSVRAATVQQHWFLPIMGRGSSDIAADATVMWGVPIAGEASLPIAISECSFLHRVDGVDVPIDGNITIWMDHPSDPFGDACHEAYPDGGFGWLKTVGGKCAARIDIAADGTGGVGYSKTGTPQPDECQPDNSFKRAVLSGEPVLIPIFDVAPGGGNGAPISISRFAAFILRGYDIHNKLGAYPASGICGTKPSSELKSCLYGEFVEYLSFEAGMELVAPKPGDQTYVIKMTD</sequence>
<dbReference type="Pfam" id="PF13400">
    <property type="entry name" value="Tad"/>
    <property type="match status" value="1"/>
</dbReference>
<feature type="domain" description="Putative Flp pilus-assembly TadG-like N-terminal" evidence="1">
    <location>
        <begin position="14"/>
        <end position="57"/>
    </location>
</feature>
<dbReference type="AlphaFoldDB" id="A0A543KMX0"/>
<dbReference type="Proteomes" id="UP000315133">
    <property type="component" value="Unassembled WGS sequence"/>
</dbReference>
<dbReference type="OrthoDB" id="5187898at2"/>
<dbReference type="InterPro" id="IPR028087">
    <property type="entry name" value="Tad_N"/>
</dbReference>
<reference evidence="2 3" key="1">
    <citation type="submission" date="2019-06" db="EMBL/GenBank/DDBJ databases">
        <title>Sequencing the genomes of 1000 actinobacteria strains.</title>
        <authorList>
            <person name="Klenk H.-P."/>
        </authorList>
    </citation>
    <scope>NUCLEOTIDE SEQUENCE [LARGE SCALE GENOMIC DNA]</scope>
    <source>
        <strain evidence="2 3">DSM 12362</strain>
    </source>
</reference>
<accession>A0A543KMX0</accession>
<evidence type="ECO:0000313" key="2">
    <source>
        <dbReference type="EMBL" id="TQM96422.1"/>
    </source>
</evidence>
<name>A0A543KMX0_9MICO</name>
<gene>
    <name evidence="2" type="ORF">FB476_1290</name>
</gene>
<keyword evidence="3" id="KW-1185">Reference proteome</keyword>
<dbReference type="EMBL" id="VFPU01000001">
    <property type="protein sequence ID" value="TQM96422.1"/>
    <property type="molecule type" value="Genomic_DNA"/>
</dbReference>
<protein>
    <submittedName>
        <fullName evidence="2">Putative Flp pilus-assembly TadE/G-like protein</fullName>
    </submittedName>
</protein>
<proteinExistence type="predicted"/>